<dbReference type="AlphaFoldDB" id="A0A1S5TET4"/>
<evidence type="ECO:0000256" key="2">
    <source>
        <dbReference type="ARBA" id="ARBA00015897"/>
    </source>
</evidence>
<feature type="transmembrane region" description="Helical" evidence="14">
    <location>
        <begin position="159"/>
        <end position="181"/>
    </location>
</feature>
<feature type="coiled-coil region" evidence="13">
    <location>
        <begin position="276"/>
        <end position="325"/>
    </location>
</feature>
<dbReference type="Pfam" id="PF00520">
    <property type="entry name" value="Ion_trans"/>
    <property type="match status" value="1"/>
</dbReference>
<evidence type="ECO:0000256" key="11">
    <source>
        <dbReference type="ARBA" id="ARBA00023303"/>
    </source>
</evidence>
<dbReference type="Gene3D" id="1.20.120.350">
    <property type="entry name" value="Voltage-gated potassium channels. Chain C"/>
    <property type="match status" value="1"/>
</dbReference>
<evidence type="ECO:0000256" key="9">
    <source>
        <dbReference type="ARBA" id="ARBA00023065"/>
    </source>
</evidence>
<dbReference type="PANTHER" id="PTHR46480">
    <property type="entry name" value="F20B24.22"/>
    <property type="match status" value="1"/>
</dbReference>
<dbReference type="GO" id="GO:0034702">
    <property type="term" value="C:monoatomic ion channel complex"/>
    <property type="evidence" value="ECO:0007669"/>
    <property type="project" value="UniProtKB-KW"/>
</dbReference>
<evidence type="ECO:0000256" key="8">
    <source>
        <dbReference type="ARBA" id="ARBA00023054"/>
    </source>
</evidence>
<dbReference type="InterPro" id="IPR027359">
    <property type="entry name" value="Volt_channel_dom_sf"/>
</dbReference>
<accession>A0A1S5TET4</accession>
<evidence type="ECO:0000256" key="14">
    <source>
        <dbReference type="SAM" id="Phobius"/>
    </source>
</evidence>
<feature type="transmembrane region" description="Helical" evidence="14">
    <location>
        <begin position="33"/>
        <end position="55"/>
    </location>
</feature>
<dbReference type="InterPro" id="IPR031846">
    <property type="entry name" value="Hvcn1"/>
</dbReference>
<keyword evidence="4" id="KW-1003">Cell membrane</keyword>
<name>A0A1S5TET4_LINPO</name>
<keyword evidence="5 14" id="KW-0812">Transmembrane</keyword>
<evidence type="ECO:0000256" key="5">
    <source>
        <dbReference type="ARBA" id="ARBA00022692"/>
    </source>
</evidence>
<dbReference type="EMBL" id="KU752797">
    <property type="protein sequence ID" value="AQA27241.1"/>
    <property type="molecule type" value="mRNA"/>
</dbReference>
<evidence type="ECO:0000256" key="12">
    <source>
        <dbReference type="ARBA" id="ARBA00031989"/>
    </source>
</evidence>
<evidence type="ECO:0000256" key="7">
    <source>
        <dbReference type="ARBA" id="ARBA00022989"/>
    </source>
</evidence>
<evidence type="ECO:0000256" key="6">
    <source>
        <dbReference type="ARBA" id="ARBA00022882"/>
    </source>
</evidence>
<keyword evidence="8 13" id="KW-0175">Coiled coil</keyword>
<evidence type="ECO:0000256" key="4">
    <source>
        <dbReference type="ARBA" id="ARBA00022475"/>
    </source>
</evidence>
<evidence type="ECO:0000259" key="15">
    <source>
        <dbReference type="Pfam" id="PF00520"/>
    </source>
</evidence>
<evidence type="ECO:0000256" key="1">
    <source>
        <dbReference type="ARBA" id="ARBA00004651"/>
    </source>
</evidence>
<dbReference type="GO" id="GO:0005886">
    <property type="term" value="C:plasma membrane"/>
    <property type="evidence" value="ECO:0007669"/>
    <property type="project" value="UniProtKB-SubCell"/>
</dbReference>
<keyword evidence="10 14" id="KW-0472">Membrane</keyword>
<dbReference type="InterPro" id="IPR005821">
    <property type="entry name" value="Ion_trans_dom"/>
</dbReference>
<sequence>MAGHHGAPSKHEEHAATAPHGIKHGLQLYNSKACLVVLFFLLILDVCIVVASGVLETHYLISKADDCKAYVDACPHGHGRRLDAPRPWSGLGAAGAEAAPSPGRRLDGLDAADAEASSGGGLFLAGHDAGRQLSSSDGDQIDCHHPHFGNHSLHDAEKILAYISIGILVIFIIEQLLLIAAMRGAYFREKLMVLDGFVITLSLLLEILVTNLPLGGLLVVARIWRFARAGHGTMEGSHDVHKVHPVLGTFPKELSEQVWAHMSGEKWEAMLLRNGTEKLEMDVAKEEQRIAAQIAQAHPSVVLRALAAERQRQAAREQLQAQESKASGRPAV</sequence>
<dbReference type="PANTHER" id="PTHR46480:SF1">
    <property type="entry name" value="VOLTAGE-GATED HYDROGEN CHANNEL 1"/>
    <property type="match status" value="1"/>
</dbReference>
<feature type="transmembrane region" description="Helical" evidence="14">
    <location>
        <begin position="193"/>
        <end position="224"/>
    </location>
</feature>
<evidence type="ECO:0000256" key="3">
    <source>
        <dbReference type="ARBA" id="ARBA00022448"/>
    </source>
</evidence>
<proteinExistence type="evidence at transcript level"/>
<keyword evidence="6" id="KW-0851">Voltage-gated channel</keyword>
<keyword evidence="7 14" id="KW-1133">Transmembrane helix</keyword>
<organism evidence="16">
    <name type="scientific">Lingulaulax polyedra</name>
    <name type="common">Dinoflagellate</name>
    <name type="synonym">Lingulodinium polyedra</name>
    <dbReference type="NCBI Taxonomy" id="160621"/>
    <lineage>
        <taxon>Eukaryota</taxon>
        <taxon>Sar</taxon>
        <taxon>Alveolata</taxon>
        <taxon>Dinophyceae</taxon>
        <taxon>Gonyaulacales</taxon>
        <taxon>Lingulodiniaceae</taxon>
        <taxon>Lingulaulax</taxon>
    </lineage>
</organism>
<dbReference type="EMBL" id="KU752798">
    <property type="protein sequence ID" value="AQA27242.1"/>
    <property type="molecule type" value="mRNA"/>
</dbReference>
<dbReference type="GO" id="GO:0030171">
    <property type="term" value="F:voltage-gated proton channel activity"/>
    <property type="evidence" value="ECO:0007669"/>
    <property type="project" value="InterPro"/>
</dbReference>
<evidence type="ECO:0000256" key="10">
    <source>
        <dbReference type="ARBA" id="ARBA00023136"/>
    </source>
</evidence>
<comment type="subcellular location">
    <subcellularLocation>
        <location evidence="1">Cell membrane</location>
        <topology evidence="1">Multi-pass membrane protein</topology>
    </subcellularLocation>
</comment>
<keyword evidence="3" id="KW-0813">Transport</keyword>
<feature type="domain" description="Ion transport" evidence="15">
    <location>
        <begin position="155"/>
        <end position="229"/>
    </location>
</feature>
<keyword evidence="11" id="KW-0407">Ion channel</keyword>
<reference evidence="16" key="1">
    <citation type="submission" date="2016-02" db="EMBL/GenBank/DDBJ databases">
        <title>Lingulodinium polyedrum proton channel.</title>
        <authorList>
            <person name="Place A.R."/>
            <person name="Smith S.M.E."/>
        </authorList>
    </citation>
    <scope>NUCLEOTIDE SEQUENCE</scope>
    <source>
        <strain evidence="16">NCMA1738</strain>
    </source>
</reference>
<gene>
    <name evidence="16" type="primary">lphv1</name>
</gene>
<evidence type="ECO:0000256" key="13">
    <source>
        <dbReference type="SAM" id="Coils"/>
    </source>
</evidence>
<evidence type="ECO:0000313" key="16">
    <source>
        <dbReference type="EMBL" id="AQA27242.1"/>
    </source>
</evidence>
<keyword evidence="9" id="KW-0406">Ion transport</keyword>
<protein>
    <recommendedName>
        <fullName evidence="2">Voltage-gated hydrogen channel 1</fullName>
    </recommendedName>
    <alternativeName>
        <fullName evidence="12">Hydrogen voltage-gated channel 1</fullName>
    </alternativeName>
</protein>